<evidence type="ECO:0000313" key="3">
    <source>
        <dbReference type="Proteomes" id="UP000061603"/>
    </source>
</evidence>
<dbReference type="PANTHER" id="PTHR43471:SF10">
    <property type="entry name" value="SLL1107 PROTEIN"/>
    <property type="match status" value="1"/>
</dbReference>
<feature type="transmembrane region" description="Helical" evidence="1">
    <location>
        <begin position="269"/>
        <end position="292"/>
    </location>
</feature>
<evidence type="ECO:0000313" key="2">
    <source>
        <dbReference type="EMBL" id="AJP48683.1"/>
    </source>
</evidence>
<dbReference type="GO" id="GO:0140359">
    <property type="term" value="F:ABC-type transporter activity"/>
    <property type="evidence" value="ECO:0007669"/>
    <property type="project" value="InterPro"/>
</dbReference>
<evidence type="ECO:0008006" key="4">
    <source>
        <dbReference type="Google" id="ProtNLM"/>
    </source>
</evidence>
<keyword evidence="1" id="KW-1133">Transmembrane helix</keyword>
<dbReference type="EMBL" id="CP010554">
    <property type="protein sequence ID" value="AJP48683.1"/>
    <property type="molecule type" value="Genomic_DNA"/>
</dbReference>
<dbReference type="Proteomes" id="UP000061603">
    <property type="component" value="Chromosome"/>
</dbReference>
<dbReference type="PANTHER" id="PTHR43471">
    <property type="entry name" value="ABC TRANSPORTER PERMEASE"/>
    <property type="match status" value="1"/>
</dbReference>
<feature type="transmembrane region" description="Helical" evidence="1">
    <location>
        <begin position="130"/>
        <end position="151"/>
    </location>
</feature>
<gene>
    <name evidence="2" type="ORF">PG1C_10020</name>
</gene>
<dbReference type="HOGENOM" id="CLU_070325_0_0_4"/>
<proteinExistence type="predicted"/>
<dbReference type="GO" id="GO:0005886">
    <property type="term" value="C:plasma membrane"/>
    <property type="evidence" value="ECO:0007669"/>
    <property type="project" value="UniProtKB-SubCell"/>
</dbReference>
<evidence type="ECO:0000256" key="1">
    <source>
        <dbReference type="SAM" id="Phobius"/>
    </source>
</evidence>
<organism evidence="2 3">
    <name type="scientific">Rugosibacter aromaticivorans</name>
    <dbReference type="NCBI Taxonomy" id="1565605"/>
    <lineage>
        <taxon>Bacteria</taxon>
        <taxon>Pseudomonadati</taxon>
        <taxon>Pseudomonadota</taxon>
        <taxon>Betaproteobacteria</taxon>
        <taxon>Nitrosomonadales</taxon>
        <taxon>Sterolibacteriaceae</taxon>
        <taxon>Rugosibacter</taxon>
    </lineage>
</organism>
<protein>
    <recommendedName>
        <fullName evidence="4">ABC transporter permease</fullName>
    </recommendedName>
</protein>
<sequence>MAWRRLPLVRNQGCFSLKERTRWCALFVEGDVMWQFMLSAGRAGLRSRSIQSILILGALLVGIAYLSASFSPRQPQTVALDVGFSGLRITLVLFSLFWVQELVAREIERRTVLFSLTYPVPRGRYIVGRYLGVLGLLALAALLLGLLLWVVVLSLGKGYAQGFPVVLGLPYWSTVAGLWVDAAVVAAFALWVSTFSTVPMLPLALGLAFAVGGKSLGAVAEYLARGADGDPALMRFAPIIDAIQWVLPDLSRLDFRAWPMYDLAPASQAVGLGLLMATSYAALLLTLAVMTFTRRDFE</sequence>
<keyword evidence="1" id="KW-0472">Membrane</keyword>
<accession>A0A0C5JAA5</accession>
<dbReference type="STRING" id="1565605.PG1C_10020"/>
<keyword evidence="1" id="KW-0812">Transmembrane</keyword>
<feature type="transmembrane region" description="Helical" evidence="1">
    <location>
        <begin position="52"/>
        <end position="70"/>
    </location>
</feature>
<dbReference type="KEGG" id="rbu:PG1C_10020"/>
<dbReference type="PATRIC" id="fig|1565605.3.peg.2133"/>
<feature type="transmembrane region" description="Helical" evidence="1">
    <location>
        <begin position="82"/>
        <end position="99"/>
    </location>
</feature>
<dbReference type="AlphaFoldDB" id="A0A0C5JAA5"/>
<name>A0A0C5JAA5_9PROT</name>
<keyword evidence="3" id="KW-1185">Reference proteome</keyword>
<reference evidence="2 3" key="1">
    <citation type="journal article" date="2015" name="Genome Announc.">
        <title>Complete Genome Sequence of a Novel Bacterium within the Family Rhodocyclaceae That Degrades Polycyclic Aromatic Hydrocarbons.</title>
        <authorList>
            <person name="Singleton D.R."/>
            <person name="Dickey A.N."/>
            <person name="Scholl E.H."/>
            <person name="Wright F.A."/>
            <person name="Aitken M.D."/>
        </authorList>
    </citation>
    <scope>NUCLEOTIDE SEQUENCE [LARGE SCALE GENOMIC DNA]</scope>
    <source>
        <strain evidence="3">PG1-Ca6</strain>
    </source>
</reference>
<dbReference type="RefSeq" id="WP_202634684.1">
    <property type="nucleotide sequence ID" value="NZ_CP010554.1"/>
</dbReference>